<evidence type="ECO:0000256" key="6">
    <source>
        <dbReference type="ARBA" id="ARBA00023121"/>
    </source>
</evidence>
<feature type="domain" description="COQ9 C-terminal" evidence="9">
    <location>
        <begin position="144"/>
        <end position="211"/>
    </location>
</feature>
<reference evidence="11" key="1">
    <citation type="journal article" date="2014" name="Microb. Cell Fact.">
        <title>Exploiting Issatchenkia orientalis SD108 for succinic acid production.</title>
        <authorList>
            <person name="Xiao H."/>
            <person name="Shao Z."/>
            <person name="Jiang Y."/>
            <person name="Dole S."/>
            <person name="Zhao H."/>
        </authorList>
    </citation>
    <scope>NUCLEOTIDE SEQUENCE [LARGE SCALE GENOMIC DNA]</scope>
    <source>
        <strain evidence="11">SD108</strain>
    </source>
</reference>
<keyword evidence="5" id="KW-0809">Transit peptide</keyword>
<comment type="caution">
    <text evidence="10">The sequence shown here is derived from an EMBL/GenBank/DDBJ whole genome shotgun (WGS) entry which is preliminary data.</text>
</comment>
<comment type="subcellular location">
    <subcellularLocation>
        <location evidence="1 8">Mitochondrion</location>
    </subcellularLocation>
</comment>
<dbReference type="InterPro" id="IPR013718">
    <property type="entry name" value="COQ9_C"/>
</dbReference>
<dbReference type="Proteomes" id="UP000029867">
    <property type="component" value="Unassembled WGS sequence"/>
</dbReference>
<organism evidence="10 11">
    <name type="scientific">Pichia kudriavzevii</name>
    <name type="common">Yeast</name>
    <name type="synonym">Issatchenkia orientalis</name>
    <dbReference type="NCBI Taxonomy" id="4909"/>
    <lineage>
        <taxon>Eukaryota</taxon>
        <taxon>Fungi</taxon>
        <taxon>Dikarya</taxon>
        <taxon>Ascomycota</taxon>
        <taxon>Saccharomycotina</taxon>
        <taxon>Pichiomycetes</taxon>
        <taxon>Pichiales</taxon>
        <taxon>Pichiaceae</taxon>
        <taxon>Pichia</taxon>
    </lineage>
</organism>
<dbReference type="AlphaFoldDB" id="A0A099P4L0"/>
<accession>A0A099P4L0</accession>
<gene>
    <name evidence="10" type="ORF">JL09_g889</name>
</gene>
<dbReference type="VEuPathDB" id="FungiDB:C5L36_0A01880"/>
<evidence type="ECO:0000313" key="10">
    <source>
        <dbReference type="EMBL" id="KGK39918.1"/>
    </source>
</evidence>
<comment type="similarity">
    <text evidence="3 8">Belongs to the COQ9 family.</text>
</comment>
<dbReference type="EMBL" id="JQFK01000005">
    <property type="protein sequence ID" value="KGK39918.1"/>
    <property type="molecule type" value="Genomic_DNA"/>
</dbReference>
<dbReference type="PANTHER" id="PTHR21427:SF19">
    <property type="entry name" value="UBIQUINONE BIOSYNTHESIS PROTEIN COQ9, MITOCHONDRIAL"/>
    <property type="match status" value="1"/>
</dbReference>
<dbReference type="PANTHER" id="PTHR21427">
    <property type="entry name" value="UBIQUINONE BIOSYNTHESIS PROTEIN COQ9, MITOCHONDRIAL"/>
    <property type="match status" value="1"/>
</dbReference>
<dbReference type="GO" id="GO:0006744">
    <property type="term" value="P:ubiquinone biosynthetic process"/>
    <property type="evidence" value="ECO:0007669"/>
    <property type="project" value="UniProtKB-UniRule"/>
</dbReference>
<sequence length="241" mass="27736">MFVTTFSKRSLGIRLYHSIYHVNPAIVDLSKPENLLLEKAYTQYVPKHGFSNKSIELASSDMRLNSNTPNALFNFTTDSRNINMELILFHLKKSRQELQHVSLEGSEFDKLRILLHKRLQLNTPIARHLPAMLGTMILPSNVLQSLKELHNLSDDISYYAGDRSIDFAWYSKRMSISQLFVLSELFMVNDTSAGYQDTYKFVDNKLKEILTAGYIYNSVEEWTFFNAVSLVNIIKSQLARG</sequence>
<comment type="pathway">
    <text evidence="2 8">Cofactor biosynthesis; ubiquinone biosynthesis.</text>
</comment>
<evidence type="ECO:0000256" key="4">
    <source>
        <dbReference type="ARBA" id="ARBA00022688"/>
    </source>
</evidence>
<dbReference type="GO" id="GO:0008289">
    <property type="term" value="F:lipid binding"/>
    <property type="evidence" value="ECO:0007669"/>
    <property type="project" value="UniProtKB-UniRule"/>
</dbReference>
<protein>
    <recommendedName>
        <fullName evidence="8">Ubiquinone biosynthesis protein</fullName>
    </recommendedName>
</protein>
<keyword evidence="4 8" id="KW-0831">Ubiquinone biosynthesis</keyword>
<dbReference type="GO" id="GO:0032991">
    <property type="term" value="C:protein-containing complex"/>
    <property type="evidence" value="ECO:0007669"/>
    <property type="project" value="EnsemblFungi"/>
</dbReference>
<dbReference type="GO" id="GO:0005743">
    <property type="term" value="C:mitochondrial inner membrane"/>
    <property type="evidence" value="ECO:0007669"/>
    <property type="project" value="EnsemblFungi"/>
</dbReference>
<evidence type="ECO:0000256" key="5">
    <source>
        <dbReference type="ARBA" id="ARBA00022946"/>
    </source>
</evidence>
<evidence type="ECO:0000313" key="11">
    <source>
        <dbReference type="Proteomes" id="UP000029867"/>
    </source>
</evidence>
<comment type="function">
    <text evidence="8">Membrane-associated protein that warps the membrane surface to access and bind aromatic isoprenes with high specificity, including ubiquinone (CoQ) isoprene intermediates and presents them directly to Coq7, therefore facilitating the Coq7-mediated hydroxylase step. Participates in the biosynthesis of coenzyme Q, also named ubiquinone, an essential lipid-soluble electron transporter for aerobic cellular respiration.</text>
</comment>
<dbReference type="InterPro" id="IPR012762">
    <property type="entry name" value="Ubiq_biosynth_COQ9"/>
</dbReference>
<name>A0A099P4L0_PICKU</name>
<evidence type="ECO:0000259" key="9">
    <source>
        <dbReference type="Pfam" id="PF08511"/>
    </source>
</evidence>
<evidence type="ECO:0000256" key="7">
    <source>
        <dbReference type="ARBA" id="ARBA00023128"/>
    </source>
</evidence>
<dbReference type="UniPathway" id="UPA00232"/>
<dbReference type="Pfam" id="PF08511">
    <property type="entry name" value="COQ9"/>
    <property type="match status" value="1"/>
</dbReference>
<dbReference type="eggNOG" id="KOG2969">
    <property type="taxonomic scope" value="Eukaryota"/>
</dbReference>
<dbReference type="HOGENOM" id="CLU_057411_1_1_1"/>
<evidence type="ECO:0000256" key="1">
    <source>
        <dbReference type="ARBA" id="ARBA00004173"/>
    </source>
</evidence>
<evidence type="ECO:0000256" key="3">
    <source>
        <dbReference type="ARBA" id="ARBA00010766"/>
    </source>
</evidence>
<evidence type="ECO:0000256" key="2">
    <source>
        <dbReference type="ARBA" id="ARBA00004749"/>
    </source>
</evidence>
<keyword evidence="6 8" id="KW-0446">Lipid-binding</keyword>
<proteinExistence type="inferred from homology"/>
<evidence type="ECO:0000256" key="8">
    <source>
        <dbReference type="RuleBase" id="RU366063"/>
    </source>
</evidence>
<dbReference type="NCBIfam" id="TIGR02396">
    <property type="entry name" value="diverge_rpsU"/>
    <property type="match status" value="1"/>
</dbReference>
<keyword evidence="7 8" id="KW-0496">Mitochondrion</keyword>